<gene>
    <name evidence="1" type="ORF">KIN20_030481</name>
</gene>
<evidence type="ECO:0000313" key="2">
    <source>
        <dbReference type="Proteomes" id="UP001196413"/>
    </source>
</evidence>
<organism evidence="1 2">
    <name type="scientific">Parelaphostrongylus tenuis</name>
    <name type="common">Meningeal worm</name>
    <dbReference type="NCBI Taxonomy" id="148309"/>
    <lineage>
        <taxon>Eukaryota</taxon>
        <taxon>Metazoa</taxon>
        <taxon>Ecdysozoa</taxon>
        <taxon>Nematoda</taxon>
        <taxon>Chromadorea</taxon>
        <taxon>Rhabditida</taxon>
        <taxon>Rhabditina</taxon>
        <taxon>Rhabditomorpha</taxon>
        <taxon>Strongyloidea</taxon>
        <taxon>Metastrongylidae</taxon>
        <taxon>Parelaphostrongylus</taxon>
    </lineage>
</organism>
<name>A0AAD5R491_PARTN</name>
<keyword evidence="2" id="KW-1185">Reference proteome</keyword>
<reference evidence="1" key="1">
    <citation type="submission" date="2021-06" db="EMBL/GenBank/DDBJ databases">
        <title>Parelaphostrongylus tenuis whole genome reference sequence.</title>
        <authorList>
            <person name="Garwood T.J."/>
            <person name="Larsen P.A."/>
            <person name="Fountain-Jones N.M."/>
            <person name="Garbe J.R."/>
            <person name="Macchietto M.G."/>
            <person name="Kania S.A."/>
            <person name="Gerhold R.W."/>
            <person name="Richards J.E."/>
            <person name="Wolf T.M."/>
        </authorList>
    </citation>
    <scope>NUCLEOTIDE SEQUENCE</scope>
    <source>
        <strain evidence="1">MNPRO001-30</strain>
        <tissue evidence="1">Meninges</tissue>
    </source>
</reference>
<protein>
    <submittedName>
        <fullName evidence="1">Uncharacterized protein</fullName>
    </submittedName>
</protein>
<evidence type="ECO:0000313" key="1">
    <source>
        <dbReference type="EMBL" id="KAJ1369086.1"/>
    </source>
</evidence>
<dbReference type="AlphaFoldDB" id="A0AAD5R491"/>
<sequence>MVYTGKTEVSAQAAGIASDRGGARAFVQRIVMQTQVCKRDVDSRGMIHCKSRKLDYRSPQPQLEKKCALQVFDVLESQARSALLPDAIISAILDQLTVSTTYEPMECQVVAITLKEASQTRTSSTTLLSIAGECWQAMGSSTSDRAEHH</sequence>
<comment type="caution">
    <text evidence="1">The sequence shown here is derived from an EMBL/GenBank/DDBJ whole genome shotgun (WGS) entry which is preliminary data.</text>
</comment>
<accession>A0AAD5R491</accession>
<dbReference type="EMBL" id="JAHQIW010006404">
    <property type="protein sequence ID" value="KAJ1369086.1"/>
    <property type="molecule type" value="Genomic_DNA"/>
</dbReference>
<dbReference type="Proteomes" id="UP001196413">
    <property type="component" value="Unassembled WGS sequence"/>
</dbReference>
<proteinExistence type="predicted"/>